<keyword evidence="3" id="KW-1185">Reference proteome</keyword>
<evidence type="ECO:0000313" key="3">
    <source>
        <dbReference type="Proteomes" id="UP001341820"/>
    </source>
</evidence>
<accession>A0ABU6NNP8</accession>
<sequence length="122" mass="14067">MKVPILILFVATFLFTTPIHAHGESNSQSQQDQIIESILFVSISNELKMKFDNPMSFSCVHGHSFKKTLEGHQFKVDLVASDNHHSYEVRMTFSDEELYGDWDIIKFKQKKRSDDTLTCHSS</sequence>
<dbReference type="EMBL" id="JAROAS010000022">
    <property type="protein sequence ID" value="MED4128865.1"/>
    <property type="molecule type" value="Genomic_DNA"/>
</dbReference>
<comment type="caution">
    <text evidence="2">The sequence shown here is derived from an EMBL/GenBank/DDBJ whole genome shotgun (WGS) entry which is preliminary data.</text>
</comment>
<feature type="signal peptide" evidence="1">
    <location>
        <begin position="1"/>
        <end position="21"/>
    </location>
</feature>
<proteinExistence type="predicted"/>
<organism evidence="2 3">
    <name type="scientific">Shouchella miscanthi</name>
    <dbReference type="NCBI Taxonomy" id="2598861"/>
    <lineage>
        <taxon>Bacteria</taxon>
        <taxon>Bacillati</taxon>
        <taxon>Bacillota</taxon>
        <taxon>Bacilli</taxon>
        <taxon>Bacillales</taxon>
        <taxon>Bacillaceae</taxon>
        <taxon>Shouchella</taxon>
    </lineage>
</organism>
<dbReference type="Proteomes" id="UP001341820">
    <property type="component" value="Unassembled WGS sequence"/>
</dbReference>
<evidence type="ECO:0000313" key="2">
    <source>
        <dbReference type="EMBL" id="MED4128865.1"/>
    </source>
</evidence>
<gene>
    <name evidence="2" type="ORF">P5F74_12025</name>
</gene>
<evidence type="ECO:0000256" key="1">
    <source>
        <dbReference type="SAM" id="SignalP"/>
    </source>
</evidence>
<keyword evidence="1" id="KW-0732">Signal</keyword>
<protein>
    <submittedName>
        <fullName evidence="2">Uncharacterized protein</fullName>
    </submittedName>
</protein>
<name>A0ABU6NNP8_9BACI</name>
<feature type="chain" id="PRO_5046237186" evidence="1">
    <location>
        <begin position="22"/>
        <end position="122"/>
    </location>
</feature>
<dbReference type="RefSeq" id="WP_328237602.1">
    <property type="nucleotide sequence ID" value="NZ_JAROAS010000022.1"/>
</dbReference>
<reference evidence="2 3" key="1">
    <citation type="submission" date="2023-03" db="EMBL/GenBank/DDBJ databases">
        <title>Bacillus Genome Sequencing.</title>
        <authorList>
            <person name="Dunlap C."/>
        </authorList>
    </citation>
    <scope>NUCLEOTIDE SEQUENCE [LARGE SCALE GENOMIC DNA]</scope>
    <source>
        <strain evidence="2 3">B-4107</strain>
    </source>
</reference>